<dbReference type="AlphaFoldDB" id="A0A1G2T699"/>
<dbReference type="PANTHER" id="PTHR21064">
    <property type="entry name" value="AMINOGLYCOSIDE PHOSPHOTRANSFERASE DOMAIN-CONTAINING PROTEIN-RELATED"/>
    <property type="match status" value="1"/>
</dbReference>
<dbReference type="InterPro" id="IPR050249">
    <property type="entry name" value="Pseudomonas-type_ThrB"/>
</dbReference>
<evidence type="ECO:0000313" key="4">
    <source>
        <dbReference type="Proteomes" id="UP000179264"/>
    </source>
</evidence>
<evidence type="ECO:0000256" key="1">
    <source>
        <dbReference type="ARBA" id="ARBA00038240"/>
    </source>
</evidence>
<dbReference type="Gene3D" id="3.90.1200.10">
    <property type="match status" value="1"/>
</dbReference>
<dbReference type="InterPro" id="IPR011009">
    <property type="entry name" value="Kinase-like_dom_sf"/>
</dbReference>
<protein>
    <recommendedName>
        <fullName evidence="2">Aminoglycoside phosphotransferase domain-containing protein</fullName>
    </recommendedName>
</protein>
<dbReference type="PANTHER" id="PTHR21064:SF6">
    <property type="entry name" value="AMINOGLYCOSIDE PHOSPHOTRANSFERASE DOMAIN-CONTAINING PROTEIN"/>
    <property type="match status" value="1"/>
</dbReference>
<gene>
    <name evidence="3" type="ORF">A2W58_00925</name>
</gene>
<sequence>METVQKILNQYDIPEVSPIEMVRESGDNNVYLIGEKNKKILRVSKRLPIKDVRFEYEALQYLSFNNLPVPGWVKTKDGNFYASTDGFDVAVMFDFLEGYHAHIDKDNLPTKEQAYAAGHTLASMAEIGKTFKPSSSRRRNVFVELERVLQNEETFKKDFEGGEVFVEQVKEVIKFGREDESPVGFIHNDYRSGNVFFKNDKEISGVIDFDWSCIGPIIKDLALGVLEWSFPDGKAEPDFTIFDAFLDGYNSVVKEKITKASTLYSWIKFAALSDTATFFCDRLASPDLKKKITRSYMYKKYLFFNSL</sequence>
<proteinExistence type="inferred from homology"/>
<dbReference type="SUPFAM" id="SSF56112">
    <property type="entry name" value="Protein kinase-like (PK-like)"/>
    <property type="match status" value="1"/>
</dbReference>
<dbReference type="Proteomes" id="UP000179264">
    <property type="component" value="Unassembled WGS sequence"/>
</dbReference>
<dbReference type="Gene3D" id="3.30.200.20">
    <property type="entry name" value="Phosphorylase Kinase, domain 1"/>
    <property type="match status" value="1"/>
</dbReference>
<evidence type="ECO:0000313" key="3">
    <source>
        <dbReference type="EMBL" id="OHA92548.1"/>
    </source>
</evidence>
<reference evidence="3 4" key="1">
    <citation type="journal article" date="2016" name="Nat. Commun.">
        <title>Thousands of microbial genomes shed light on interconnected biogeochemical processes in an aquifer system.</title>
        <authorList>
            <person name="Anantharaman K."/>
            <person name="Brown C.T."/>
            <person name="Hug L.A."/>
            <person name="Sharon I."/>
            <person name="Castelle C.J."/>
            <person name="Probst A.J."/>
            <person name="Thomas B.C."/>
            <person name="Singh A."/>
            <person name="Wilkins M.J."/>
            <person name="Karaoz U."/>
            <person name="Brodie E.L."/>
            <person name="Williams K.H."/>
            <person name="Hubbard S.S."/>
            <person name="Banfield J.F."/>
        </authorList>
    </citation>
    <scope>NUCLEOTIDE SEQUENCE [LARGE SCALE GENOMIC DNA]</scope>
</reference>
<name>A0A1G2T699_9BACT</name>
<evidence type="ECO:0000259" key="2">
    <source>
        <dbReference type="Pfam" id="PF01636"/>
    </source>
</evidence>
<dbReference type="Pfam" id="PF01636">
    <property type="entry name" value="APH"/>
    <property type="match status" value="1"/>
</dbReference>
<comment type="similarity">
    <text evidence="1">Belongs to the pseudomonas-type ThrB family.</text>
</comment>
<organism evidence="3 4">
    <name type="scientific">Candidatus Zambryskibacteria bacterium RIFCSPHIGHO2_02_38_10.5</name>
    <dbReference type="NCBI Taxonomy" id="1802742"/>
    <lineage>
        <taxon>Bacteria</taxon>
        <taxon>Candidatus Zambryskiibacteriota</taxon>
    </lineage>
</organism>
<dbReference type="EMBL" id="MHVL01000046">
    <property type="protein sequence ID" value="OHA92548.1"/>
    <property type="molecule type" value="Genomic_DNA"/>
</dbReference>
<accession>A0A1G2T699</accession>
<dbReference type="InterPro" id="IPR002575">
    <property type="entry name" value="Aminoglycoside_PTrfase"/>
</dbReference>
<feature type="domain" description="Aminoglycoside phosphotransferase" evidence="2">
    <location>
        <begin position="26"/>
        <end position="234"/>
    </location>
</feature>
<comment type="caution">
    <text evidence="3">The sequence shown here is derived from an EMBL/GenBank/DDBJ whole genome shotgun (WGS) entry which is preliminary data.</text>
</comment>
<dbReference type="GO" id="GO:0019202">
    <property type="term" value="F:amino acid kinase activity"/>
    <property type="evidence" value="ECO:0007669"/>
    <property type="project" value="TreeGrafter"/>
</dbReference>